<protein>
    <submittedName>
        <fullName evidence="2">Uncharacterized protein</fullName>
    </submittedName>
</protein>
<evidence type="ECO:0000313" key="3">
    <source>
        <dbReference type="Proteomes" id="UP000054324"/>
    </source>
</evidence>
<evidence type="ECO:0000256" key="1">
    <source>
        <dbReference type="SAM" id="MobiDB-lite"/>
    </source>
</evidence>
<dbReference type="GeneID" id="20323096"/>
<dbReference type="RefSeq" id="XP_009173112.1">
    <property type="nucleotide sequence ID" value="XM_009174848.1"/>
</dbReference>
<name>A0A074ZIL9_OPIVI</name>
<dbReference type="Proteomes" id="UP000054324">
    <property type="component" value="Unassembled WGS sequence"/>
</dbReference>
<dbReference type="KEGG" id="ovi:T265_08917"/>
<reference evidence="2 3" key="1">
    <citation type="submission" date="2013-11" db="EMBL/GenBank/DDBJ databases">
        <title>Opisthorchis viverrini - life in the bile duct.</title>
        <authorList>
            <person name="Young N.D."/>
            <person name="Nagarajan N."/>
            <person name="Lin S.J."/>
            <person name="Korhonen P.K."/>
            <person name="Jex A.R."/>
            <person name="Hall R.S."/>
            <person name="Safavi-Hemami H."/>
            <person name="Kaewkong W."/>
            <person name="Bertrand D."/>
            <person name="Gao S."/>
            <person name="Seet Q."/>
            <person name="Wongkham S."/>
            <person name="Teh B.T."/>
            <person name="Wongkham C."/>
            <person name="Intapan P.M."/>
            <person name="Maleewong W."/>
            <person name="Yang X."/>
            <person name="Hu M."/>
            <person name="Wang Z."/>
            <person name="Hofmann A."/>
            <person name="Sternberg P.W."/>
            <person name="Tan P."/>
            <person name="Wang J."/>
            <person name="Gasser R.B."/>
        </authorList>
    </citation>
    <scope>NUCLEOTIDE SEQUENCE [LARGE SCALE GENOMIC DNA]</scope>
</reference>
<gene>
    <name evidence="2" type="ORF">T265_08917</name>
</gene>
<dbReference type="CTD" id="20323096"/>
<accession>A0A074ZIL9</accession>
<feature type="region of interest" description="Disordered" evidence="1">
    <location>
        <begin position="1"/>
        <end position="26"/>
    </location>
</feature>
<dbReference type="EMBL" id="KL596863">
    <property type="protein sequence ID" value="KER23150.1"/>
    <property type="molecule type" value="Genomic_DNA"/>
</dbReference>
<proteinExistence type="predicted"/>
<feature type="region of interest" description="Disordered" evidence="1">
    <location>
        <begin position="54"/>
        <end position="76"/>
    </location>
</feature>
<evidence type="ECO:0000313" key="2">
    <source>
        <dbReference type="EMBL" id="KER23150.1"/>
    </source>
</evidence>
<keyword evidence="3" id="KW-1185">Reference proteome</keyword>
<dbReference type="AlphaFoldDB" id="A0A074ZIL9"/>
<sequence>MEPMRDGAGVLEKSRHPVTPRASERPTAHLELWSMGCGASCKMLTTQNQHQSQLLTLTDSDTRTENPYSKPPVVFG</sequence>
<organism evidence="2 3">
    <name type="scientific">Opisthorchis viverrini</name>
    <name type="common">Southeast Asian liver fluke</name>
    <dbReference type="NCBI Taxonomy" id="6198"/>
    <lineage>
        <taxon>Eukaryota</taxon>
        <taxon>Metazoa</taxon>
        <taxon>Spiralia</taxon>
        <taxon>Lophotrochozoa</taxon>
        <taxon>Platyhelminthes</taxon>
        <taxon>Trematoda</taxon>
        <taxon>Digenea</taxon>
        <taxon>Opisthorchiida</taxon>
        <taxon>Opisthorchiata</taxon>
        <taxon>Opisthorchiidae</taxon>
        <taxon>Opisthorchis</taxon>
    </lineage>
</organism>